<organism evidence="4 5">
    <name type="scientific">Argiope bruennichi</name>
    <name type="common">Wasp spider</name>
    <name type="synonym">Aranea bruennichi</name>
    <dbReference type="NCBI Taxonomy" id="94029"/>
    <lineage>
        <taxon>Eukaryota</taxon>
        <taxon>Metazoa</taxon>
        <taxon>Ecdysozoa</taxon>
        <taxon>Arthropoda</taxon>
        <taxon>Chelicerata</taxon>
        <taxon>Arachnida</taxon>
        <taxon>Araneae</taxon>
        <taxon>Araneomorphae</taxon>
        <taxon>Entelegynae</taxon>
        <taxon>Araneoidea</taxon>
        <taxon>Araneidae</taxon>
        <taxon>Argiope</taxon>
    </lineage>
</organism>
<dbReference type="InterPro" id="IPR003599">
    <property type="entry name" value="Ig_sub"/>
</dbReference>
<proteinExistence type="predicted"/>
<gene>
    <name evidence="4" type="ORF">HNY73_004607</name>
</gene>
<dbReference type="EMBL" id="JABXBU010000003">
    <property type="protein sequence ID" value="KAF8793079.1"/>
    <property type="molecule type" value="Genomic_DNA"/>
</dbReference>
<evidence type="ECO:0000256" key="1">
    <source>
        <dbReference type="ARBA" id="ARBA00023157"/>
    </source>
</evidence>
<dbReference type="PROSITE" id="PS50835">
    <property type="entry name" value="IG_LIKE"/>
    <property type="match status" value="1"/>
</dbReference>
<dbReference type="FunFam" id="2.60.40.10:FF:000032">
    <property type="entry name" value="palladin isoform X1"/>
    <property type="match status" value="1"/>
</dbReference>
<keyword evidence="1" id="KW-1015">Disulfide bond</keyword>
<dbReference type="InterPro" id="IPR003598">
    <property type="entry name" value="Ig_sub2"/>
</dbReference>
<dbReference type="SMART" id="SM00408">
    <property type="entry name" value="IGc2"/>
    <property type="match status" value="1"/>
</dbReference>
<sequence length="135" mass="15378">MIRLRSKTKTNDEATCDVTMLHMPIFWDCPAKILNFPKKESIIKGRTLDLQCQAQGYPPPKVTWYIGNLMASQLKETDFRISISTISSRLTNSSLIVRNMDVPDRGLYTCRAENSIDSGLTTSYDEESVFVHVRD</sequence>
<feature type="domain" description="Ig-like" evidence="3">
    <location>
        <begin position="30"/>
        <end position="121"/>
    </location>
</feature>
<dbReference type="Gene3D" id="2.60.40.10">
    <property type="entry name" value="Immunoglobulins"/>
    <property type="match status" value="1"/>
</dbReference>
<reference evidence="4" key="2">
    <citation type="submission" date="2020-06" db="EMBL/GenBank/DDBJ databases">
        <authorList>
            <person name="Sheffer M."/>
        </authorList>
    </citation>
    <scope>NUCLEOTIDE SEQUENCE</scope>
</reference>
<evidence type="ECO:0000259" key="3">
    <source>
        <dbReference type="PROSITE" id="PS50835"/>
    </source>
</evidence>
<keyword evidence="2" id="KW-0393">Immunoglobulin domain</keyword>
<comment type="caution">
    <text evidence="4">The sequence shown here is derived from an EMBL/GenBank/DDBJ whole genome shotgun (WGS) entry which is preliminary data.</text>
</comment>
<keyword evidence="5" id="KW-1185">Reference proteome</keyword>
<dbReference type="InterPro" id="IPR013783">
    <property type="entry name" value="Ig-like_fold"/>
</dbReference>
<dbReference type="InterPro" id="IPR007110">
    <property type="entry name" value="Ig-like_dom"/>
</dbReference>
<protein>
    <recommendedName>
        <fullName evidence="3">Ig-like domain-containing protein</fullName>
    </recommendedName>
</protein>
<dbReference type="InterPro" id="IPR036179">
    <property type="entry name" value="Ig-like_dom_sf"/>
</dbReference>
<dbReference type="AlphaFoldDB" id="A0A8T0FTT2"/>
<dbReference type="SMART" id="SM00409">
    <property type="entry name" value="IG"/>
    <property type="match status" value="1"/>
</dbReference>
<dbReference type="Proteomes" id="UP000807504">
    <property type="component" value="Unassembled WGS sequence"/>
</dbReference>
<dbReference type="PANTHER" id="PTHR47633">
    <property type="entry name" value="IMMUNOGLOBULIN"/>
    <property type="match status" value="1"/>
</dbReference>
<dbReference type="SUPFAM" id="SSF48726">
    <property type="entry name" value="Immunoglobulin"/>
    <property type="match status" value="1"/>
</dbReference>
<dbReference type="Pfam" id="PF13927">
    <property type="entry name" value="Ig_3"/>
    <property type="match status" value="1"/>
</dbReference>
<evidence type="ECO:0000256" key="2">
    <source>
        <dbReference type="ARBA" id="ARBA00023319"/>
    </source>
</evidence>
<evidence type="ECO:0000313" key="4">
    <source>
        <dbReference type="EMBL" id="KAF8793079.1"/>
    </source>
</evidence>
<accession>A0A8T0FTT2</accession>
<name>A0A8T0FTT2_ARGBR</name>
<reference evidence="4" key="1">
    <citation type="journal article" date="2020" name="bioRxiv">
        <title>Chromosome-level reference genome of the European wasp spider Argiope bruennichi: a resource for studies on range expansion and evolutionary adaptation.</title>
        <authorList>
            <person name="Sheffer M.M."/>
            <person name="Hoppe A."/>
            <person name="Krehenwinkel H."/>
            <person name="Uhl G."/>
            <person name="Kuss A.W."/>
            <person name="Jensen L."/>
            <person name="Jensen C."/>
            <person name="Gillespie R.G."/>
            <person name="Hoff K.J."/>
            <person name="Prost S."/>
        </authorList>
    </citation>
    <scope>NUCLEOTIDE SEQUENCE</scope>
</reference>
<dbReference type="CDD" id="cd00096">
    <property type="entry name" value="Ig"/>
    <property type="match status" value="1"/>
</dbReference>
<evidence type="ECO:0000313" key="5">
    <source>
        <dbReference type="Proteomes" id="UP000807504"/>
    </source>
</evidence>